<accession>A0A1F6CKT9</accession>
<sequence>MSRIERFRAWWAHAFAVDGDEAFDGRDRALIDRLAAFVVRRRMTSPALMLLESGRPLNFVGSQLLTFLAPFVTMVFSKQEYNRFTGILERRGSIDLIIERIEEAESRIQNPESRMEK</sequence>
<proteinExistence type="predicted"/>
<evidence type="ECO:0000313" key="2">
    <source>
        <dbReference type="Proteomes" id="UP000178606"/>
    </source>
</evidence>
<evidence type="ECO:0000313" key="1">
    <source>
        <dbReference type="EMBL" id="OGG49610.1"/>
    </source>
</evidence>
<protein>
    <submittedName>
        <fullName evidence="1">Uncharacterized protein</fullName>
    </submittedName>
</protein>
<dbReference type="EMBL" id="MFKF01000228">
    <property type="protein sequence ID" value="OGG49610.1"/>
    <property type="molecule type" value="Genomic_DNA"/>
</dbReference>
<organism evidence="1 2">
    <name type="scientific">Handelsmanbacteria sp. (strain RIFCSPLOWO2_12_FULL_64_10)</name>
    <dbReference type="NCBI Taxonomy" id="1817868"/>
    <lineage>
        <taxon>Bacteria</taxon>
        <taxon>Candidatus Handelsmaniibacteriota</taxon>
    </lineage>
</organism>
<name>A0A1F6CKT9_HANXR</name>
<dbReference type="AlphaFoldDB" id="A0A1F6CKT9"/>
<gene>
    <name evidence="1" type="ORF">A3F84_07355</name>
</gene>
<dbReference type="Proteomes" id="UP000178606">
    <property type="component" value="Unassembled WGS sequence"/>
</dbReference>
<reference evidence="1 2" key="1">
    <citation type="journal article" date="2016" name="Nat. Commun.">
        <title>Thousands of microbial genomes shed light on interconnected biogeochemical processes in an aquifer system.</title>
        <authorList>
            <person name="Anantharaman K."/>
            <person name="Brown C.T."/>
            <person name="Hug L.A."/>
            <person name="Sharon I."/>
            <person name="Castelle C.J."/>
            <person name="Probst A.J."/>
            <person name="Thomas B.C."/>
            <person name="Singh A."/>
            <person name="Wilkins M.J."/>
            <person name="Karaoz U."/>
            <person name="Brodie E.L."/>
            <person name="Williams K.H."/>
            <person name="Hubbard S.S."/>
            <person name="Banfield J.F."/>
        </authorList>
    </citation>
    <scope>NUCLEOTIDE SEQUENCE [LARGE SCALE GENOMIC DNA]</scope>
    <source>
        <strain evidence="2">RIFCSPLOWO2_12_FULL_64_10</strain>
    </source>
</reference>
<comment type="caution">
    <text evidence="1">The sequence shown here is derived from an EMBL/GenBank/DDBJ whole genome shotgun (WGS) entry which is preliminary data.</text>
</comment>